<feature type="transmembrane region" description="Helical" evidence="5">
    <location>
        <begin position="31"/>
        <end position="55"/>
    </location>
</feature>
<evidence type="ECO:0000256" key="3">
    <source>
        <dbReference type="ARBA" id="ARBA00022989"/>
    </source>
</evidence>
<evidence type="ECO:0000259" key="6">
    <source>
        <dbReference type="Pfam" id="PF06271"/>
    </source>
</evidence>
<evidence type="ECO:0000256" key="1">
    <source>
        <dbReference type="ARBA" id="ARBA00004141"/>
    </source>
</evidence>
<dbReference type="Proteomes" id="UP000646579">
    <property type="component" value="Unassembled WGS sequence"/>
</dbReference>
<keyword evidence="2 5" id="KW-0812">Transmembrane</keyword>
<keyword evidence="4 5" id="KW-0472">Membrane</keyword>
<name>A0A918VWQ9_9HYPH</name>
<dbReference type="Pfam" id="PF06271">
    <property type="entry name" value="RDD"/>
    <property type="match status" value="1"/>
</dbReference>
<feature type="transmembrane region" description="Helical" evidence="5">
    <location>
        <begin position="113"/>
        <end position="137"/>
    </location>
</feature>
<dbReference type="EMBL" id="BMZE01000004">
    <property type="protein sequence ID" value="GHA36388.1"/>
    <property type="molecule type" value="Genomic_DNA"/>
</dbReference>
<reference evidence="7" key="2">
    <citation type="submission" date="2020-09" db="EMBL/GenBank/DDBJ databases">
        <authorList>
            <person name="Sun Q."/>
            <person name="Kim S."/>
        </authorList>
    </citation>
    <scope>NUCLEOTIDE SEQUENCE</scope>
    <source>
        <strain evidence="7">KCTC 32437</strain>
    </source>
</reference>
<evidence type="ECO:0000256" key="4">
    <source>
        <dbReference type="ARBA" id="ARBA00023136"/>
    </source>
</evidence>
<sequence>MTQATMTSATPQLPDPTTAPQLFEGVLTRRVVAYLIDLVPIALLTVVFGFVSLILGFFTFGLAWLGLIVVVPLALIAYYTFTLGSPQRATWGMRMMDLVLTPTRGTRLDGAMAFLHALIFYVTFWISWPISLLFALFTPRRQMIHDLLTGTLMLRRSPMEAHWRRFQDQ</sequence>
<dbReference type="GO" id="GO:0016020">
    <property type="term" value="C:membrane"/>
    <property type="evidence" value="ECO:0007669"/>
    <property type="project" value="UniProtKB-SubCell"/>
</dbReference>
<proteinExistence type="predicted"/>
<dbReference type="InterPro" id="IPR010432">
    <property type="entry name" value="RDD"/>
</dbReference>
<feature type="transmembrane region" description="Helical" evidence="5">
    <location>
        <begin position="62"/>
        <end position="81"/>
    </location>
</feature>
<reference evidence="7" key="1">
    <citation type="journal article" date="2014" name="Int. J. Syst. Evol. Microbiol.">
        <title>Complete genome sequence of Corynebacterium casei LMG S-19264T (=DSM 44701T), isolated from a smear-ripened cheese.</title>
        <authorList>
            <consortium name="US DOE Joint Genome Institute (JGI-PGF)"/>
            <person name="Walter F."/>
            <person name="Albersmeier A."/>
            <person name="Kalinowski J."/>
            <person name="Ruckert C."/>
        </authorList>
    </citation>
    <scope>NUCLEOTIDE SEQUENCE</scope>
    <source>
        <strain evidence="7">KCTC 32437</strain>
    </source>
</reference>
<accession>A0A918VWQ9</accession>
<evidence type="ECO:0000313" key="8">
    <source>
        <dbReference type="Proteomes" id="UP000646579"/>
    </source>
</evidence>
<gene>
    <name evidence="7" type="ORF">GCM10007989_35640</name>
</gene>
<keyword evidence="3 5" id="KW-1133">Transmembrane helix</keyword>
<evidence type="ECO:0000256" key="2">
    <source>
        <dbReference type="ARBA" id="ARBA00022692"/>
    </source>
</evidence>
<comment type="subcellular location">
    <subcellularLocation>
        <location evidence="1">Membrane</location>
        <topology evidence="1">Multi-pass membrane protein</topology>
    </subcellularLocation>
</comment>
<dbReference type="AlphaFoldDB" id="A0A918VWQ9"/>
<protein>
    <recommendedName>
        <fullName evidence="6">RDD domain-containing protein</fullName>
    </recommendedName>
</protein>
<feature type="domain" description="RDD" evidence="6">
    <location>
        <begin position="27"/>
        <end position="149"/>
    </location>
</feature>
<organism evidence="7 8">
    <name type="scientific">Devosia pacifica</name>
    <dbReference type="NCBI Taxonomy" id="1335967"/>
    <lineage>
        <taxon>Bacteria</taxon>
        <taxon>Pseudomonadati</taxon>
        <taxon>Pseudomonadota</taxon>
        <taxon>Alphaproteobacteria</taxon>
        <taxon>Hyphomicrobiales</taxon>
        <taxon>Devosiaceae</taxon>
        <taxon>Devosia</taxon>
    </lineage>
</organism>
<evidence type="ECO:0000256" key="5">
    <source>
        <dbReference type="SAM" id="Phobius"/>
    </source>
</evidence>
<evidence type="ECO:0000313" key="7">
    <source>
        <dbReference type="EMBL" id="GHA36388.1"/>
    </source>
</evidence>
<keyword evidence="8" id="KW-1185">Reference proteome</keyword>
<comment type="caution">
    <text evidence="7">The sequence shown here is derived from an EMBL/GenBank/DDBJ whole genome shotgun (WGS) entry which is preliminary data.</text>
</comment>